<dbReference type="AlphaFoldDB" id="A0A7D7LB31"/>
<sequence>MPLSLTNLSNIEHPGYVSGRYYQGFRDASADTSSTAAFTINFITYYLFTVYHQITLTRLGIYVAGSVSGANVRLRIYSNQNGIPLNLLADGGNIIAASPGAKEAIISLPLTPGNYWLGGTTTVAPSLYSAISFLGTNHDLGQSAPSSVLATCGQRNTIAVSPDALGSEAPTDNLQLITGNIRPFFWFKVA</sequence>
<name>A0A7D7LB31_9NOSO</name>
<reference evidence="2" key="1">
    <citation type="submission" date="2020-06" db="EMBL/GenBank/DDBJ databases">
        <title>Nostoc edaphicum CCNP1411 genome.</title>
        <authorList>
            <person name="Fidor A."/>
            <person name="Grabski M."/>
            <person name="Gawor J."/>
            <person name="Gromadka R."/>
            <person name="Wegrzyn G."/>
            <person name="Mazur-Marzec H."/>
        </authorList>
    </citation>
    <scope>NUCLEOTIDE SEQUENCE [LARGE SCALE GENOMIC DNA]</scope>
    <source>
        <strain evidence="2">CCNP1411</strain>
    </source>
</reference>
<evidence type="ECO:0000313" key="1">
    <source>
        <dbReference type="EMBL" id="QMS87314.1"/>
    </source>
</evidence>
<proteinExistence type="predicted"/>
<evidence type="ECO:0000313" key="2">
    <source>
        <dbReference type="Proteomes" id="UP000514713"/>
    </source>
</evidence>
<dbReference type="RefSeq" id="WP_181930644.1">
    <property type="nucleotide sequence ID" value="NZ_CP054698.1"/>
</dbReference>
<dbReference type="EMBL" id="CP054698">
    <property type="protein sequence ID" value="QMS87314.1"/>
    <property type="molecule type" value="Genomic_DNA"/>
</dbReference>
<dbReference type="KEGG" id="ned:HUN01_06845"/>
<accession>A0A7D7LB31</accession>
<organism evidence="1 2">
    <name type="scientific">Nostoc edaphicum CCNP1411</name>
    <dbReference type="NCBI Taxonomy" id="1472755"/>
    <lineage>
        <taxon>Bacteria</taxon>
        <taxon>Bacillati</taxon>
        <taxon>Cyanobacteriota</taxon>
        <taxon>Cyanophyceae</taxon>
        <taxon>Nostocales</taxon>
        <taxon>Nostocaceae</taxon>
        <taxon>Nostoc</taxon>
    </lineage>
</organism>
<gene>
    <name evidence="1" type="ORF">HUN01_06845</name>
</gene>
<keyword evidence="2" id="KW-1185">Reference proteome</keyword>
<protein>
    <submittedName>
        <fullName evidence="1">Uncharacterized protein</fullName>
    </submittedName>
</protein>
<dbReference type="Proteomes" id="UP000514713">
    <property type="component" value="Chromosome"/>
</dbReference>